<reference evidence="1" key="1">
    <citation type="submission" date="2020-05" db="EMBL/GenBank/DDBJ databases">
        <title>WGS assembly of Panicum virgatum.</title>
        <authorList>
            <person name="Lovell J.T."/>
            <person name="Jenkins J."/>
            <person name="Shu S."/>
            <person name="Juenger T.E."/>
            <person name="Schmutz J."/>
        </authorList>
    </citation>
    <scope>NUCLEOTIDE SEQUENCE</scope>
    <source>
        <strain evidence="1">AP13</strain>
    </source>
</reference>
<comment type="caution">
    <text evidence="1">The sequence shown here is derived from an EMBL/GenBank/DDBJ whole genome shotgun (WGS) entry which is preliminary data.</text>
</comment>
<keyword evidence="2" id="KW-1185">Reference proteome</keyword>
<evidence type="ECO:0000313" key="2">
    <source>
        <dbReference type="Proteomes" id="UP000823388"/>
    </source>
</evidence>
<dbReference type="EMBL" id="CM029041">
    <property type="protein sequence ID" value="KAG2628511.1"/>
    <property type="molecule type" value="Genomic_DNA"/>
</dbReference>
<dbReference type="AlphaFoldDB" id="A0A8T0UW07"/>
<accession>A0A8T0UW07</accession>
<dbReference type="Proteomes" id="UP000823388">
    <property type="component" value="Chromosome 3K"/>
</dbReference>
<organism evidence="1 2">
    <name type="scientific">Panicum virgatum</name>
    <name type="common">Blackwell switchgrass</name>
    <dbReference type="NCBI Taxonomy" id="38727"/>
    <lineage>
        <taxon>Eukaryota</taxon>
        <taxon>Viridiplantae</taxon>
        <taxon>Streptophyta</taxon>
        <taxon>Embryophyta</taxon>
        <taxon>Tracheophyta</taxon>
        <taxon>Spermatophyta</taxon>
        <taxon>Magnoliopsida</taxon>
        <taxon>Liliopsida</taxon>
        <taxon>Poales</taxon>
        <taxon>Poaceae</taxon>
        <taxon>PACMAD clade</taxon>
        <taxon>Panicoideae</taxon>
        <taxon>Panicodae</taxon>
        <taxon>Paniceae</taxon>
        <taxon>Panicinae</taxon>
        <taxon>Panicum</taxon>
        <taxon>Panicum sect. Hiantes</taxon>
    </lineage>
</organism>
<evidence type="ECO:0000313" key="1">
    <source>
        <dbReference type="EMBL" id="KAG2628511.1"/>
    </source>
</evidence>
<gene>
    <name evidence="1" type="ORF">PVAP13_3KG392954</name>
</gene>
<protein>
    <submittedName>
        <fullName evidence="1">Uncharacterized protein</fullName>
    </submittedName>
</protein>
<name>A0A8T0UW07_PANVG</name>
<proteinExistence type="predicted"/>
<sequence length="66" mass="7259">MPLHVSDMSNGTGPSYWHQVQDPGRMLVRFIVQTNITNGLVSPSLYFAEVKNKGLLISATLSSLKL</sequence>